<feature type="compositionally biased region" description="Low complexity" evidence="1">
    <location>
        <begin position="106"/>
        <end position="124"/>
    </location>
</feature>
<sequence length="459" mass="49474">MSTGDPYSSLATSRLISSRRSASPPVTKVSLLQGRLLSKAHSDLVSPPSQSHSQTRLKSPAVVQRALMGNALRSGNKSQNQKSTSDTAATATTTPEKAKQNSTSSTGIRGQGRTNTTTTTSKGSTPPPQSQSPSTTTAQIKVQLLRTSPAAKMKEILTATATTINKVSSGKKSSSSKGAKSSSNKVASTTTAAAGTPQPSKPPRKVKEGKGSKNSGKTTKKTVIVTPPQSECRSLPLTTSGSATTTTTRSQSPKTPPPPPILSATVSLKDTAPSPRFTVKHRPLAPPAESRHHHRSLPSLTPYLSETRRVTESQFLLAAPRPTKTSLMRHIIARDPSTTPLAFRDSTFRSTPSEATLTGNLTSSDLGVLPRQKRRRSVSCLNLRDYSQYVLALRHSHTRSPRFARLHSLYSSLDRLCELEASSAALPPLLPLAKKNDFDAWWKVRHRHRMEQEMDTLSR</sequence>
<feature type="region of interest" description="Disordered" evidence="1">
    <location>
        <begin position="40"/>
        <end position="138"/>
    </location>
</feature>
<feature type="compositionally biased region" description="Low complexity" evidence="1">
    <location>
        <begin position="234"/>
        <end position="253"/>
    </location>
</feature>
<organism evidence="2 3">
    <name type="scientific">Folsomia candida</name>
    <name type="common">Springtail</name>
    <dbReference type="NCBI Taxonomy" id="158441"/>
    <lineage>
        <taxon>Eukaryota</taxon>
        <taxon>Metazoa</taxon>
        <taxon>Ecdysozoa</taxon>
        <taxon>Arthropoda</taxon>
        <taxon>Hexapoda</taxon>
        <taxon>Collembola</taxon>
        <taxon>Entomobryomorpha</taxon>
        <taxon>Isotomoidea</taxon>
        <taxon>Isotomidae</taxon>
        <taxon>Proisotominae</taxon>
        <taxon>Folsomia</taxon>
    </lineage>
</organism>
<reference evidence="2 3" key="1">
    <citation type="submission" date="2015-12" db="EMBL/GenBank/DDBJ databases">
        <title>The genome of Folsomia candida.</title>
        <authorList>
            <person name="Faddeeva A."/>
            <person name="Derks M.F."/>
            <person name="Anvar Y."/>
            <person name="Smit S."/>
            <person name="Van Straalen N."/>
            <person name="Roelofs D."/>
        </authorList>
    </citation>
    <scope>NUCLEOTIDE SEQUENCE [LARGE SCALE GENOMIC DNA]</scope>
    <source>
        <strain evidence="2 3">VU population</strain>
        <tissue evidence="2">Whole body</tissue>
    </source>
</reference>
<keyword evidence="3" id="KW-1185">Reference proteome</keyword>
<feature type="compositionally biased region" description="Polar residues" evidence="1">
    <location>
        <begin position="1"/>
        <end position="21"/>
    </location>
</feature>
<accession>A0A226EXU6</accession>
<dbReference type="AlphaFoldDB" id="A0A226EXU6"/>
<name>A0A226EXU6_FOLCA</name>
<feature type="compositionally biased region" description="Polar residues" evidence="1">
    <location>
        <begin position="47"/>
        <end position="57"/>
    </location>
</feature>
<evidence type="ECO:0000256" key="1">
    <source>
        <dbReference type="SAM" id="MobiDB-lite"/>
    </source>
</evidence>
<dbReference type="Proteomes" id="UP000198287">
    <property type="component" value="Unassembled WGS sequence"/>
</dbReference>
<feature type="compositionally biased region" description="Low complexity" evidence="1">
    <location>
        <begin position="166"/>
        <end position="188"/>
    </location>
</feature>
<evidence type="ECO:0000313" key="2">
    <source>
        <dbReference type="EMBL" id="OXA62412.1"/>
    </source>
</evidence>
<dbReference type="STRING" id="158441.A0A226EXU6"/>
<proteinExistence type="predicted"/>
<feature type="region of interest" description="Disordered" evidence="1">
    <location>
        <begin position="166"/>
        <end position="266"/>
    </location>
</feature>
<gene>
    <name evidence="2" type="ORF">Fcan01_03996</name>
</gene>
<protein>
    <submittedName>
        <fullName evidence="2">Uncharacterized protein</fullName>
    </submittedName>
</protein>
<feature type="region of interest" description="Disordered" evidence="1">
    <location>
        <begin position="1"/>
        <end position="27"/>
    </location>
</feature>
<feature type="compositionally biased region" description="Polar residues" evidence="1">
    <location>
        <begin position="73"/>
        <end position="86"/>
    </location>
</feature>
<dbReference type="EMBL" id="LNIX01000001">
    <property type="protein sequence ID" value="OXA62412.1"/>
    <property type="molecule type" value="Genomic_DNA"/>
</dbReference>
<evidence type="ECO:0000313" key="3">
    <source>
        <dbReference type="Proteomes" id="UP000198287"/>
    </source>
</evidence>
<comment type="caution">
    <text evidence="2">The sequence shown here is derived from an EMBL/GenBank/DDBJ whole genome shotgun (WGS) entry which is preliminary data.</text>
</comment>